<reference evidence="1 2" key="1">
    <citation type="journal article" date="2021" name="Nat. Commun.">
        <title>Isolation of a member of the candidate phylum Atribacteria reveals a unique cell membrane structure.</title>
        <authorList>
            <person name="Taiki K."/>
            <person name="Nobu M.K."/>
            <person name="Kusada H."/>
            <person name="Meng X.-Y."/>
            <person name="Hosoki N."/>
            <person name="Uematsu K."/>
            <person name="Yoshioka H."/>
            <person name="Kamagata Y."/>
            <person name="Tamaki H."/>
        </authorList>
    </citation>
    <scope>NUCLEOTIDE SEQUENCE [LARGE SCALE GENOMIC DNA]</scope>
    <source>
        <strain evidence="1 2">RT761</strain>
    </source>
</reference>
<dbReference type="EMBL" id="CP065383">
    <property type="protein sequence ID" value="QPM67308.1"/>
    <property type="molecule type" value="Genomic_DNA"/>
</dbReference>
<evidence type="ECO:0008006" key="3">
    <source>
        <dbReference type="Google" id="ProtNLM"/>
    </source>
</evidence>
<dbReference type="PANTHER" id="PTHR38471:SF2">
    <property type="entry name" value="FOUR HELIX BUNDLE PROTEIN"/>
    <property type="match status" value="1"/>
</dbReference>
<evidence type="ECO:0000313" key="1">
    <source>
        <dbReference type="EMBL" id="QPM67308.1"/>
    </source>
</evidence>
<keyword evidence="2" id="KW-1185">Reference proteome</keyword>
<proteinExistence type="predicted"/>
<dbReference type="CDD" id="cd16377">
    <property type="entry name" value="23S_rRNA_IVP_like"/>
    <property type="match status" value="1"/>
</dbReference>
<protein>
    <recommendedName>
        <fullName evidence="3">Four helix bundle protein</fullName>
    </recommendedName>
</protein>
<dbReference type="InterPro" id="IPR012657">
    <property type="entry name" value="23S_rRNA-intervening_sequence"/>
</dbReference>
<dbReference type="Pfam" id="PF05635">
    <property type="entry name" value="23S_rRNA_IVP"/>
    <property type="match status" value="1"/>
</dbReference>
<sequence>MQNREYHKYPFEKLEVWQQAKDLVKEVYFCTKKFPSEEKYGLVSQLNRAALSVSSNIAEGASRKSSKDQGHFYHMAYSSLMEVLSQLIIAQELNFITEEEYISLRSRIDTIAPRLSALYNHAKAVDS</sequence>
<dbReference type="Proteomes" id="UP000594463">
    <property type="component" value="Chromosome"/>
</dbReference>
<dbReference type="AlphaFoldDB" id="A0A7T1AJZ2"/>
<dbReference type="KEGG" id="alam:RT761_00509"/>
<dbReference type="SUPFAM" id="SSF158446">
    <property type="entry name" value="IVS-encoded protein-like"/>
    <property type="match status" value="1"/>
</dbReference>
<dbReference type="PANTHER" id="PTHR38471">
    <property type="entry name" value="FOUR HELIX BUNDLE PROTEIN"/>
    <property type="match status" value="1"/>
</dbReference>
<dbReference type="NCBIfam" id="TIGR02436">
    <property type="entry name" value="four helix bundle protein"/>
    <property type="match status" value="1"/>
</dbReference>
<organism evidence="1 2">
    <name type="scientific">Atribacter laminatus</name>
    <dbReference type="NCBI Taxonomy" id="2847778"/>
    <lineage>
        <taxon>Bacteria</taxon>
        <taxon>Pseudomonadati</taxon>
        <taxon>Atribacterota</taxon>
        <taxon>Atribacteria</taxon>
        <taxon>Atribacterales</taxon>
        <taxon>Atribacteraceae</taxon>
        <taxon>Atribacter</taxon>
    </lineage>
</organism>
<name>A0A7T1AJZ2_ATRLM</name>
<accession>A0A7T1AJZ2</accession>
<dbReference type="InterPro" id="IPR036583">
    <property type="entry name" value="23S_rRNA_IVS_sf"/>
</dbReference>
<gene>
    <name evidence="1" type="ORF">RT761_00509</name>
</gene>
<evidence type="ECO:0000313" key="2">
    <source>
        <dbReference type="Proteomes" id="UP000594463"/>
    </source>
</evidence>
<dbReference type="RefSeq" id="WP_218112519.1">
    <property type="nucleotide sequence ID" value="NZ_CP065383.1"/>
</dbReference>
<dbReference type="Gene3D" id="1.20.1440.60">
    <property type="entry name" value="23S rRNA-intervening sequence"/>
    <property type="match status" value="1"/>
</dbReference>